<evidence type="ECO:0000313" key="5">
    <source>
        <dbReference type="EMBL" id="SQD93022.1"/>
    </source>
</evidence>
<dbReference type="CDD" id="cd00320">
    <property type="entry name" value="cpn10"/>
    <property type="match status" value="1"/>
</dbReference>
<dbReference type="FunFam" id="2.30.33.40:FF:000001">
    <property type="entry name" value="10 kDa chaperonin"/>
    <property type="match status" value="1"/>
</dbReference>
<dbReference type="InterPro" id="IPR037124">
    <property type="entry name" value="Chaperonin_GroES_sf"/>
</dbReference>
<keyword evidence="2 3" id="KW-0143">Chaperone</keyword>
<dbReference type="RefSeq" id="WP_122031437.1">
    <property type="nucleotide sequence ID" value="NZ_LS483254.1"/>
</dbReference>
<comment type="function">
    <text evidence="3 4">Together with the chaperonin GroEL, plays an essential role in assisting protein folding. The GroEL-GroES system forms a nano-cage that allows encapsulation of the non-native substrate proteins and provides a physical environment optimized to promote and accelerate protein folding. GroES binds to the apical surface of the GroEL ring, thereby capping the opening of the GroEL channel.</text>
</comment>
<dbReference type="GO" id="GO:0044183">
    <property type="term" value="F:protein folding chaperone"/>
    <property type="evidence" value="ECO:0007669"/>
    <property type="project" value="InterPro"/>
</dbReference>
<accession>A0A2X3KKR7</accession>
<dbReference type="Gene3D" id="2.30.33.40">
    <property type="entry name" value="GroES chaperonin"/>
    <property type="match status" value="1"/>
</dbReference>
<reference evidence="6" key="1">
    <citation type="submission" date="2018-05" db="EMBL/GenBank/DDBJ databases">
        <authorList>
            <person name="Hao L."/>
        </authorList>
    </citation>
    <scope>NUCLEOTIDE SEQUENCE [LARGE SCALE GENOMIC DNA]</scope>
</reference>
<dbReference type="OrthoDB" id="9806791at2"/>
<dbReference type="KEGG" id="bana:BARAN1_0998"/>
<dbReference type="SUPFAM" id="SSF50129">
    <property type="entry name" value="GroES-like"/>
    <property type="match status" value="1"/>
</dbReference>
<evidence type="ECO:0000313" key="6">
    <source>
        <dbReference type="Proteomes" id="UP000249818"/>
    </source>
</evidence>
<comment type="subunit">
    <text evidence="3">Heptamer of 7 subunits arranged in a ring. Interacts with the chaperonin GroEL.</text>
</comment>
<dbReference type="GO" id="GO:0005524">
    <property type="term" value="F:ATP binding"/>
    <property type="evidence" value="ECO:0007669"/>
    <property type="project" value="InterPro"/>
</dbReference>
<dbReference type="InterPro" id="IPR011032">
    <property type="entry name" value="GroES-like_sf"/>
</dbReference>
<comment type="similarity">
    <text evidence="1 3 4">Belongs to the GroES chaperonin family.</text>
</comment>
<name>A0A2X3KKR7_9BACT</name>
<keyword evidence="3" id="KW-0963">Cytoplasm</keyword>
<dbReference type="GO" id="GO:0005737">
    <property type="term" value="C:cytoplasm"/>
    <property type="evidence" value="ECO:0007669"/>
    <property type="project" value="UniProtKB-SubCell"/>
</dbReference>
<dbReference type="EMBL" id="LS483254">
    <property type="protein sequence ID" value="SQD93022.1"/>
    <property type="molecule type" value="Genomic_DNA"/>
</dbReference>
<dbReference type="HAMAP" id="MF_00580">
    <property type="entry name" value="CH10"/>
    <property type="match status" value="1"/>
</dbReference>
<evidence type="ECO:0000256" key="4">
    <source>
        <dbReference type="RuleBase" id="RU000535"/>
    </source>
</evidence>
<proteinExistence type="inferred from homology"/>
<keyword evidence="6" id="KW-1185">Reference proteome</keyword>
<dbReference type="PANTHER" id="PTHR10772:SF63">
    <property type="entry name" value="20 KDA CHAPERONIN, CHLOROPLASTIC"/>
    <property type="match status" value="1"/>
</dbReference>
<dbReference type="AlphaFoldDB" id="A0A2X3KKR7"/>
<dbReference type="GO" id="GO:0051087">
    <property type="term" value="F:protein-folding chaperone binding"/>
    <property type="evidence" value="ECO:0007669"/>
    <property type="project" value="TreeGrafter"/>
</dbReference>
<dbReference type="InterPro" id="IPR020818">
    <property type="entry name" value="Chaperonin_GroES"/>
</dbReference>
<dbReference type="Proteomes" id="UP000249818">
    <property type="component" value="Chromosome BARAN1"/>
</dbReference>
<dbReference type="GO" id="GO:0051082">
    <property type="term" value="F:unfolded protein binding"/>
    <property type="evidence" value="ECO:0007669"/>
    <property type="project" value="TreeGrafter"/>
</dbReference>
<sequence length="90" mass="9775">MKVKPLGNRILVKKIEEEERRTAGGIVLPESVKDEKAVKGEVVALGTGEKFEMKVGDTVLISAYSGTEIRIGEEKHLLVKTTDVLAIVEG</sequence>
<comment type="subcellular location">
    <subcellularLocation>
        <location evidence="3">Cytoplasm</location>
    </subcellularLocation>
</comment>
<dbReference type="PANTHER" id="PTHR10772">
    <property type="entry name" value="10 KDA HEAT SHOCK PROTEIN"/>
    <property type="match status" value="1"/>
</dbReference>
<dbReference type="PRINTS" id="PR00297">
    <property type="entry name" value="CHAPERONIN10"/>
</dbReference>
<gene>
    <name evidence="3 5" type="primary">groS</name>
    <name evidence="3" type="synonym">groES</name>
    <name evidence="5" type="ORF">BARAN1_0998</name>
</gene>
<organism evidence="5 6">
    <name type="scientific">Candidatus Bipolaricaulis anaerobius</name>
    <dbReference type="NCBI Taxonomy" id="2026885"/>
    <lineage>
        <taxon>Bacteria</taxon>
        <taxon>Candidatus Bipolaricaulota</taxon>
        <taxon>Candidatus Bipolaricaulia</taxon>
        <taxon>Candidatus Bipolaricaulales</taxon>
        <taxon>Candidatus Bipolaricaulaceae</taxon>
        <taxon>Candidatus Bipolaricaulis</taxon>
    </lineage>
</organism>
<dbReference type="SMART" id="SM00883">
    <property type="entry name" value="Cpn10"/>
    <property type="match status" value="1"/>
</dbReference>
<evidence type="ECO:0000256" key="3">
    <source>
        <dbReference type="HAMAP-Rule" id="MF_00580"/>
    </source>
</evidence>
<evidence type="ECO:0000256" key="2">
    <source>
        <dbReference type="ARBA" id="ARBA00023186"/>
    </source>
</evidence>
<dbReference type="Pfam" id="PF00166">
    <property type="entry name" value="Cpn10"/>
    <property type="match status" value="1"/>
</dbReference>
<protein>
    <recommendedName>
        <fullName evidence="3">Co-chaperonin GroES</fullName>
    </recommendedName>
    <alternativeName>
        <fullName evidence="3">10 kDa chaperonin</fullName>
    </alternativeName>
    <alternativeName>
        <fullName evidence="3">Chaperonin-10</fullName>
        <shortName evidence="3">Cpn10</shortName>
    </alternativeName>
</protein>
<evidence type="ECO:0000256" key="1">
    <source>
        <dbReference type="ARBA" id="ARBA00006975"/>
    </source>
</evidence>
<dbReference type="GO" id="GO:0046872">
    <property type="term" value="F:metal ion binding"/>
    <property type="evidence" value="ECO:0007669"/>
    <property type="project" value="TreeGrafter"/>
</dbReference>